<dbReference type="RefSeq" id="WP_115469117.1">
    <property type="nucleotide sequence ID" value="NZ_QKRA01000009.1"/>
</dbReference>
<dbReference type="GO" id="GO:0032264">
    <property type="term" value="P:IMP salvage"/>
    <property type="evidence" value="ECO:0007669"/>
    <property type="project" value="TreeGrafter"/>
</dbReference>
<organism evidence="4 5">
    <name type="scientific">Marinomonas piezotolerans</name>
    <dbReference type="NCBI Taxonomy" id="2213058"/>
    <lineage>
        <taxon>Bacteria</taxon>
        <taxon>Pseudomonadati</taxon>
        <taxon>Pseudomonadota</taxon>
        <taxon>Gammaproteobacteria</taxon>
        <taxon>Oceanospirillales</taxon>
        <taxon>Oceanospirillaceae</taxon>
        <taxon>Marinomonas</taxon>
    </lineage>
</organism>
<dbReference type="GO" id="GO:0005829">
    <property type="term" value="C:cytosol"/>
    <property type="evidence" value="ECO:0007669"/>
    <property type="project" value="TreeGrafter"/>
</dbReference>
<dbReference type="GO" id="GO:0006178">
    <property type="term" value="P:guanine salvage"/>
    <property type="evidence" value="ECO:0007669"/>
    <property type="project" value="TreeGrafter"/>
</dbReference>
<proteinExistence type="predicted"/>
<dbReference type="InterPro" id="IPR029057">
    <property type="entry name" value="PRTase-like"/>
</dbReference>
<protein>
    <submittedName>
        <fullName evidence="4">Hypoxanthine-guanine phosphoribosyltransferase</fullName>
    </submittedName>
</protein>
<dbReference type="NCBIfam" id="NF006605">
    <property type="entry name" value="PRK09162.1"/>
    <property type="match status" value="1"/>
</dbReference>
<dbReference type="CDD" id="cd06223">
    <property type="entry name" value="PRTases_typeI"/>
    <property type="match status" value="1"/>
</dbReference>
<evidence type="ECO:0000313" key="5">
    <source>
        <dbReference type="Proteomes" id="UP000254326"/>
    </source>
</evidence>
<gene>
    <name evidence="4" type="ORF">DN730_15795</name>
</gene>
<dbReference type="PANTHER" id="PTHR43340:SF1">
    <property type="entry name" value="HYPOXANTHINE PHOSPHORIBOSYLTRANSFERASE"/>
    <property type="match status" value="1"/>
</dbReference>
<dbReference type="GO" id="GO:0004422">
    <property type="term" value="F:hypoxanthine phosphoribosyltransferase activity"/>
    <property type="evidence" value="ECO:0007669"/>
    <property type="project" value="TreeGrafter"/>
</dbReference>
<keyword evidence="4" id="KW-0328">Glycosyltransferase</keyword>
<comment type="caution">
    <text evidence="4">The sequence shown here is derived from an EMBL/GenBank/DDBJ whole genome shotgun (WGS) entry which is preliminary data.</text>
</comment>
<dbReference type="GO" id="GO:0000287">
    <property type="term" value="F:magnesium ion binding"/>
    <property type="evidence" value="ECO:0007669"/>
    <property type="project" value="TreeGrafter"/>
</dbReference>
<dbReference type="Pfam" id="PF00156">
    <property type="entry name" value="Pribosyltran"/>
    <property type="match status" value="1"/>
</dbReference>
<evidence type="ECO:0000256" key="2">
    <source>
        <dbReference type="ARBA" id="ARBA00049402"/>
    </source>
</evidence>
<keyword evidence="5" id="KW-1185">Reference proteome</keyword>
<dbReference type="GO" id="GO:0032263">
    <property type="term" value="P:GMP salvage"/>
    <property type="evidence" value="ECO:0007669"/>
    <property type="project" value="TreeGrafter"/>
</dbReference>
<evidence type="ECO:0000256" key="1">
    <source>
        <dbReference type="ARBA" id="ARBA00048811"/>
    </source>
</evidence>
<reference evidence="4 5" key="1">
    <citation type="submission" date="2018-06" db="EMBL/GenBank/DDBJ databases">
        <title>Marinomonas sp. YLB-05 draft genome sequence.</title>
        <authorList>
            <person name="Yu L."/>
            <person name="Tang X."/>
        </authorList>
    </citation>
    <scope>NUCLEOTIDE SEQUENCE [LARGE SCALE GENOMIC DNA]</scope>
    <source>
        <strain evidence="4 5">YLB-05</strain>
    </source>
</reference>
<dbReference type="InterPro" id="IPR000836">
    <property type="entry name" value="PRTase_dom"/>
</dbReference>
<dbReference type="SUPFAM" id="SSF53271">
    <property type="entry name" value="PRTase-like"/>
    <property type="match status" value="1"/>
</dbReference>
<dbReference type="InterPro" id="IPR050408">
    <property type="entry name" value="HGPRT"/>
</dbReference>
<name>A0A370U5W2_9GAMM</name>
<dbReference type="GO" id="GO:0046100">
    <property type="term" value="P:hypoxanthine metabolic process"/>
    <property type="evidence" value="ECO:0007669"/>
    <property type="project" value="TreeGrafter"/>
</dbReference>
<sequence length="182" mass="20596">MHNIDELNAIFSDSDCLITEAELNAAIDNMAADISEDLSDKLPIVVCVMNGGLLPTAALLKRLQFPLELDYVHASRYGMETSGNSLQWTKFPQSDFSDRNVLIVDDIFDQGHTLEAIIKWFETSGAKNVYSATIINKVHDRKVTMRPDYNGLDVEDRFLFGFGMDYQGYFRNLQGIYAIKEQ</sequence>
<keyword evidence="4" id="KW-0808">Transferase</keyword>
<dbReference type="Proteomes" id="UP000254326">
    <property type="component" value="Unassembled WGS sequence"/>
</dbReference>
<accession>A0A370U5W2</accession>
<dbReference type="AlphaFoldDB" id="A0A370U5W2"/>
<dbReference type="Gene3D" id="3.40.50.2020">
    <property type="match status" value="1"/>
</dbReference>
<dbReference type="EMBL" id="QKRA01000009">
    <property type="protein sequence ID" value="RDL43166.1"/>
    <property type="molecule type" value="Genomic_DNA"/>
</dbReference>
<comment type="catalytic activity">
    <reaction evidence="1">
        <text>GMP + diphosphate = guanine + 5-phospho-alpha-D-ribose 1-diphosphate</text>
        <dbReference type="Rhea" id="RHEA:25424"/>
        <dbReference type="ChEBI" id="CHEBI:16235"/>
        <dbReference type="ChEBI" id="CHEBI:33019"/>
        <dbReference type="ChEBI" id="CHEBI:58017"/>
        <dbReference type="ChEBI" id="CHEBI:58115"/>
        <dbReference type="EC" id="2.4.2.8"/>
    </reaction>
    <physiologicalReaction direction="right-to-left" evidence="1">
        <dbReference type="Rhea" id="RHEA:25426"/>
    </physiologicalReaction>
</comment>
<evidence type="ECO:0000313" key="4">
    <source>
        <dbReference type="EMBL" id="RDL43166.1"/>
    </source>
</evidence>
<feature type="domain" description="Phosphoribosyltransferase" evidence="3">
    <location>
        <begin position="24"/>
        <end position="167"/>
    </location>
</feature>
<comment type="catalytic activity">
    <reaction evidence="2">
        <text>IMP + diphosphate = hypoxanthine + 5-phospho-alpha-D-ribose 1-diphosphate</text>
        <dbReference type="Rhea" id="RHEA:17973"/>
        <dbReference type="ChEBI" id="CHEBI:17368"/>
        <dbReference type="ChEBI" id="CHEBI:33019"/>
        <dbReference type="ChEBI" id="CHEBI:58017"/>
        <dbReference type="ChEBI" id="CHEBI:58053"/>
        <dbReference type="EC" id="2.4.2.8"/>
    </reaction>
    <physiologicalReaction direction="right-to-left" evidence="2">
        <dbReference type="Rhea" id="RHEA:17975"/>
    </physiologicalReaction>
</comment>
<dbReference type="PANTHER" id="PTHR43340">
    <property type="entry name" value="HYPOXANTHINE-GUANINE PHOSPHORIBOSYLTRANSFERASE"/>
    <property type="match status" value="1"/>
</dbReference>
<evidence type="ECO:0000259" key="3">
    <source>
        <dbReference type="Pfam" id="PF00156"/>
    </source>
</evidence>
<dbReference type="OrthoDB" id="9802824at2"/>